<dbReference type="AlphaFoldDB" id="A0A2I0ICY4"/>
<evidence type="ECO:0000313" key="2">
    <source>
        <dbReference type="Proteomes" id="UP000233551"/>
    </source>
</evidence>
<keyword evidence="2" id="KW-1185">Reference proteome</keyword>
<sequence>MVPVNHVEKPEKFNGLNFKRWQQKMLFYLTTLNLTRFLTENAPTLSVGESDVQALSAVDAWKHSDYLCRNYIMNNLHDSLYSVYQGFMIAKELWESLDRKYKLEDAGAKKFLVGRFLDFKMMDSRTVMSQLQEFQVLLHEIQAEGMALRKSFQVAIVIEKLPPGYKDFKNYLKHKRNEMTMEDLVVKFRIEEDNKNSGKDLILPAAKVNVME</sequence>
<accession>A0A2I0ICY4</accession>
<organism evidence="1 2">
    <name type="scientific">Punica granatum</name>
    <name type="common">Pomegranate</name>
    <dbReference type="NCBI Taxonomy" id="22663"/>
    <lineage>
        <taxon>Eukaryota</taxon>
        <taxon>Viridiplantae</taxon>
        <taxon>Streptophyta</taxon>
        <taxon>Embryophyta</taxon>
        <taxon>Tracheophyta</taxon>
        <taxon>Spermatophyta</taxon>
        <taxon>Magnoliopsida</taxon>
        <taxon>eudicotyledons</taxon>
        <taxon>Gunneridae</taxon>
        <taxon>Pentapetalae</taxon>
        <taxon>rosids</taxon>
        <taxon>malvids</taxon>
        <taxon>Myrtales</taxon>
        <taxon>Lythraceae</taxon>
        <taxon>Punica</taxon>
    </lineage>
</organism>
<dbReference type="Pfam" id="PF14223">
    <property type="entry name" value="Retrotran_gag_2"/>
    <property type="match status" value="1"/>
</dbReference>
<dbReference type="EMBL" id="PGOL01003275">
    <property type="protein sequence ID" value="PKI41844.1"/>
    <property type="molecule type" value="Genomic_DNA"/>
</dbReference>
<proteinExistence type="predicted"/>
<dbReference type="Proteomes" id="UP000233551">
    <property type="component" value="Unassembled WGS sequence"/>
</dbReference>
<gene>
    <name evidence="1" type="ORF">CRG98_037768</name>
</gene>
<reference evidence="1 2" key="1">
    <citation type="submission" date="2017-11" db="EMBL/GenBank/DDBJ databases">
        <title>De-novo sequencing of pomegranate (Punica granatum L.) genome.</title>
        <authorList>
            <person name="Akparov Z."/>
            <person name="Amiraslanov A."/>
            <person name="Hajiyeva S."/>
            <person name="Abbasov M."/>
            <person name="Kaur K."/>
            <person name="Hamwieh A."/>
            <person name="Solovyev V."/>
            <person name="Salamov A."/>
            <person name="Braich B."/>
            <person name="Kosarev P."/>
            <person name="Mahmoud A."/>
            <person name="Hajiyev E."/>
            <person name="Babayeva S."/>
            <person name="Izzatullayeva V."/>
            <person name="Mammadov A."/>
            <person name="Mammadov A."/>
            <person name="Sharifova S."/>
            <person name="Ojaghi J."/>
            <person name="Eynullazada K."/>
            <person name="Bayramov B."/>
            <person name="Abdulazimova A."/>
            <person name="Shahmuradov I."/>
        </authorList>
    </citation>
    <scope>NUCLEOTIDE SEQUENCE [LARGE SCALE GENOMIC DNA]</scope>
    <source>
        <strain evidence="2">cv. AG2017</strain>
        <tissue evidence="1">Leaf</tissue>
    </source>
</reference>
<comment type="caution">
    <text evidence="1">The sequence shown here is derived from an EMBL/GenBank/DDBJ whole genome shotgun (WGS) entry which is preliminary data.</text>
</comment>
<dbReference type="PANTHER" id="PTHR47592:SF27">
    <property type="entry name" value="OS08G0421700 PROTEIN"/>
    <property type="match status" value="1"/>
</dbReference>
<dbReference type="STRING" id="22663.A0A2I0ICY4"/>
<name>A0A2I0ICY4_PUNGR</name>
<evidence type="ECO:0000313" key="1">
    <source>
        <dbReference type="EMBL" id="PKI41844.1"/>
    </source>
</evidence>
<dbReference type="PANTHER" id="PTHR47592">
    <property type="entry name" value="PBF68 PROTEIN"/>
    <property type="match status" value="1"/>
</dbReference>
<protein>
    <recommendedName>
        <fullName evidence="3">UBN2_2 domain-containing protein</fullName>
    </recommendedName>
</protein>
<evidence type="ECO:0008006" key="3">
    <source>
        <dbReference type="Google" id="ProtNLM"/>
    </source>
</evidence>